<dbReference type="EMBL" id="CP097636">
    <property type="protein sequence ID" value="URI10892.1"/>
    <property type="molecule type" value="Genomic_DNA"/>
</dbReference>
<accession>A0ABY4SFK1</accession>
<dbReference type="RefSeq" id="WP_250199096.1">
    <property type="nucleotide sequence ID" value="NZ_CP097636.1"/>
</dbReference>
<sequence length="118" mass="12576">MRTDRFTLPLQPGEGRWLDAGRGVRLVVQHGRLACTAAPQWPAIRPPAQRLSDGDTVLLTGWQWLQAERSSLLLGLPVPGAAALWRRAARELLQAAATAARAAAASLRPAGAGSVPRI</sequence>
<proteinExistence type="predicted"/>
<name>A0ABY4SFK1_AQUTE</name>
<evidence type="ECO:0000313" key="1">
    <source>
        <dbReference type="EMBL" id="URI10892.1"/>
    </source>
</evidence>
<organism evidence="1 2">
    <name type="scientific">Aquincola tertiaricarbonis</name>
    <dbReference type="NCBI Taxonomy" id="391953"/>
    <lineage>
        <taxon>Bacteria</taxon>
        <taxon>Pseudomonadati</taxon>
        <taxon>Pseudomonadota</taxon>
        <taxon>Betaproteobacteria</taxon>
        <taxon>Burkholderiales</taxon>
        <taxon>Sphaerotilaceae</taxon>
        <taxon>Aquincola</taxon>
    </lineage>
</organism>
<keyword evidence="2" id="KW-1185">Reference proteome</keyword>
<dbReference type="Proteomes" id="UP001056201">
    <property type="component" value="Chromosome 2"/>
</dbReference>
<gene>
    <name evidence="1" type="ORF">MW290_18095</name>
</gene>
<evidence type="ECO:0000313" key="2">
    <source>
        <dbReference type="Proteomes" id="UP001056201"/>
    </source>
</evidence>
<protein>
    <submittedName>
        <fullName evidence="1">Uncharacterized protein</fullName>
    </submittedName>
</protein>
<reference evidence="1" key="1">
    <citation type="submission" date="2022-05" db="EMBL/GenBank/DDBJ databases">
        <title>An RpoN-dependent PEP-CTERM gene is involved in floc formation of an Aquincola tertiaricarbonis strain.</title>
        <authorList>
            <person name="Qiu D."/>
            <person name="Xia M."/>
        </authorList>
    </citation>
    <scope>NUCLEOTIDE SEQUENCE</scope>
    <source>
        <strain evidence="1">RN12</strain>
    </source>
</reference>